<feature type="compositionally biased region" description="Low complexity" evidence="3">
    <location>
        <begin position="12"/>
        <end position="25"/>
    </location>
</feature>
<comment type="similarity">
    <text evidence="1">Belongs to the GILT family.</text>
</comment>
<dbReference type="InterPro" id="IPR004911">
    <property type="entry name" value="Interferon-induced_GILT"/>
</dbReference>
<proteinExistence type="inferred from homology"/>
<accession>A0ABM1XLD6</accession>
<evidence type="ECO:0000256" key="1">
    <source>
        <dbReference type="ARBA" id="ARBA00005679"/>
    </source>
</evidence>
<feature type="region of interest" description="Disordered" evidence="3">
    <location>
        <begin position="1"/>
        <end position="29"/>
    </location>
</feature>
<evidence type="ECO:0000313" key="5">
    <source>
        <dbReference type="Proteomes" id="UP000069940"/>
    </source>
</evidence>
<dbReference type="Proteomes" id="UP000069940">
    <property type="component" value="Unassembled WGS sequence"/>
</dbReference>
<evidence type="ECO:0000256" key="2">
    <source>
        <dbReference type="ARBA" id="ARBA00023180"/>
    </source>
</evidence>
<evidence type="ECO:0000256" key="3">
    <source>
        <dbReference type="SAM" id="MobiDB-lite"/>
    </source>
</evidence>
<sequence length="334" mass="37780">MWRQFQFDRGPRISAGARASSSSRGTTHPSRVVFPASQSLISSVGSEKAHSRHFLGTIFHASLNSIWTPRFETVVYSPFVPSRSIVRVKIMSRRPKPVTKSTIMTPKTAMMIGILSVAIIFSLSAGQEIDSGWNKESVPNGNGTAADHNGPDDDKLRVTIYYEALCYDSISFITNQLAPAWEKLRDQMDLKLVPFGKAYIDDSNPADPVYYCQHGRRECTLNIQHGCILAKLPFEKAFPVVACLMKGMRTSFDQCIKRNQTIKAAVVECSQGQEGAKLYKGYEDDTNRVATPLSFVPTIEVDEVYDIYEQDRWLYRFENTFRRNYEKKFGRSLD</sequence>
<keyword evidence="5" id="KW-1185">Reference proteome</keyword>
<evidence type="ECO:0008006" key="6">
    <source>
        <dbReference type="Google" id="ProtNLM"/>
    </source>
</evidence>
<dbReference type="PANTHER" id="PTHR13234:SF73">
    <property type="entry name" value="GILT-LIKE PROTEIN 2-RELATED"/>
    <property type="match status" value="1"/>
</dbReference>
<evidence type="ECO:0000313" key="4">
    <source>
        <dbReference type="EnsemblMetazoa" id="AALFPA23_000727.P38120"/>
    </source>
</evidence>
<protein>
    <recommendedName>
        <fullName evidence="6">Gamma-interferon inducible lysosomal thiol reductase</fullName>
    </recommendedName>
</protein>
<dbReference type="GeneID" id="109425210"/>
<name>A0ABM1XLD6_AEDAL</name>
<dbReference type="EnsemblMetazoa" id="AALFPA23_000727.R38120">
    <property type="protein sequence ID" value="AALFPA23_000727.P38120"/>
    <property type="gene ID" value="AALFPA23_000727"/>
</dbReference>
<dbReference type="PANTHER" id="PTHR13234">
    <property type="entry name" value="GAMMA-INTERFERON INDUCIBLE LYSOSOMAL THIOL REDUCTASE GILT"/>
    <property type="match status" value="1"/>
</dbReference>
<reference evidence="5" key="1">
    <citation type="journal article" date="2015" name="Proc. Natl. Acad. Sci. U.S.A.">
        <title>Genome sequence of the Asian Tiger mosquito, Aedes albopictus, reveals insights into its biology, genetics, and evolution.</title>
        <authorList>
            <person name="Chen X.G."/>
            <person name="Jiang X."/>
            <person name="Gu J."/>
            <person name="Xu M."/>
            <person name="Wu Y."/>
            <person name="Deng Y."/>
            <person name="Zhang C."/>
            <person name="Bonizzoni M."/>
            <person name="Dermauw W."/>
            <person name="Vontas J."/>
            <person name="Armbruster P."/>
            <person name="Huang X."/>
            <person name="Yang Y."/>
            <person name="Zhang H."/>
            <person name="He W."/>
            <person name="Peng H."/>
            <person name="Liu Y."/>
            <person name="Wu K."/>
            <person name="Chen J."/>
            <person name="Lirakis M."/>
            <person name="Topalis P."/>
            <person name="Van Leeuwen T."/>
            <person name="Hall A.B."/>
            <person name="Jiang X."/>
            <person name="Thorpe C."/>
            <person name="Mueller R.L."/>
            <person name="Sun C."/>
            <person name="Waterhouse R.M."/>
            <person name="Yan G."/>
            <person name="Tu Z.J."/>
            <person name="Fang X."/>
            <person name="James A.A."/>
        </authorList>
    </citation>
    <scope>NUCLEOTIDE SEQUENCE [LARGE SCALE GENOMIC DNA]</scope>
    <source>
        <strain evidence="5">Foshan</strain>
    </source>
</reference>
<dbReference type="Pfam" id="PF03227">
    <property type="entry name" value="GILT"/>
    <property type="match status" value="1"/>
</dbReference>
<organism evidence="4 5">
    <name type="scientific">Aedes albopictus</name>
    <name type="common">Asian tiger mosquito</name>
    <name type="synonym">Stegomyia albopicta</name>
    <dbReference type="NCBI Taxonomy" id="7160"/>
    <lineage>
        <taxon>Eukaryota</taxon>
        <taxon>Metazoa</taxon>
        <taxon>Ecdysozoa</taxon>
        <taxon>Arthropoda</taxon>
        <taxon>Hexapoda</taxon>
        <taxon>Insecta</taxon>
        <taxon>Pterygota</taxon>
        <taxon>Neoptera</taxon>
        <taxon>Endopterygota</taxon>
        <taxon>Diptera</taxon>
        <taxon>Nematocera</taxon>
        <taxon>Culicoidea</taxon>
        <taxon>Culicidae</taxon>
        <taxon>Culicinae</taxon>
        <taxon>Aedini</taxon>
        <taxon>Aedes</taxon>
        <taxon>Stegomyia</taxon>
    </lineage>
</organism>
<reference evidence="4" key="2">
    <citation type="submission" date="2025-05" db="UniProtKB">
        <authorList>
            <consortium name="EnsemblMetazoa"/>
        </authorList>
    </citation>
    <scope>IDENTIFICATION</scope>
    <source>
        <strain evidence="4">Foshan</strain>
    </source>
</reference>
<keyword evidence="2" id="KW-0325">Glycoprotein</keyword>
<dbReference type="RefSeq" id="XP_062713031.1">
    <property type="nucleotide sequence ID" value="XM_062857047.1"/>
</dbReference>